<dbReference type="CDD" id="cd00082">
    <property type="entry name" value="HisKA"/>
    <property type="match status" value="1"/>
</dbReference>
<dbReference type="PRINTS" id="PR00344">
    <property type="entry name" value="BCTRLSENSOR"/>
</dbReference>
<feature type="transmembrane region" description="Helical" evidence="9">
    <location>
        <begin position="158"/>
        <end position="180"/>
    </location>
</feature>
<evidence type="ECO:0000313" key="12">
    <source>
        <dbReference type="EMBL" id="SVB44039.1"/>
    </source>
</evidence>
<keyword evidence="8" id="KW-0902">Two-component regulatory system</keyword>
<feature type="non-terminal residue" evidence="12">
    <location>
        <position position="1"/>
    </location>
</feature>
<feature type="domain" description="HAMP" evidence="11">
    <location>
        <begin position="182"/>
        <end position="234"/>
    </location>
</feature>
<dbReference type="Pfam" id="PF00672">
    <property type="entry name" value="HAMP"/>
    <property type="match status" value="1"/>
</dbReference>
<reference evidence="12" key="1">
    <citation type="submission" date="2018-05" db="EMBL/GenBank/DDBJ databases">
        <authorList>
            <person name="Lanie J.A."/>
            <person name="Ng W.-L."/>
            <person name="Kazmierczak K.M."/>
            <person name="Andrzejewski T.M."/>
            <person name="Davidsen T.M."/>
            <person name="Wayne K.J."/>
            <person name="Tettelin H."/>
            <person name="Glass J.I."/>
            <person name="Rusch D."/>
            <person name="Podicherti R."/>
            <person name="Tsui H.-C.T."/>
            <person name="Winkler M.E."/>
        </authorList>
    </citation>
    <scope>NUCLEOTIDE SEQUENCE</scope>
</reference>
<comment type="catalytic activity">
    <reaction evidence="1">
        <text>ATP + protein L-histidine = ADP + protein N-phospho-L-histidine.</text>
        <dbReference type="EC" id="2.7.13.3"/>
    </reaction>
</comment>
<proteinExistence type="predicted"/>
<evidence type="ECO:0000256" key="6">
    <source>
        <dbReference type="ARBA" id="ARBA00022777"/>
    </source>
</evidence>
<feature type="transmembrane region" description="Helical" evidence="9">
    <location>
        <begin position="12"/>
        <end position="33"/>
    </location>
</feature>
<dbReference type="EMBL" id="UINC01042001">
    <property type="protein sequence ID" value="SVB44039.1"/>
    <property type="molecule type" value="Genomic_DNA"/>
</dbReference>
<keyword evidence="4" id="KW-0808">Transferase</keyword>
<gene>
    <name evidence="12" type="ORF">METZ01_LOCUS196893</name>
</gene>
<dbReference type="FunFam" id="3.30.565.10:FF:000006">
    <property type="entry name" value="Sensor histidine kinase WalK"/>
    <property type="match status" value="1"/>
</dbReference>
<keyword evidence="6" id="KW-0418">Kinase</keyword>
<evidence type="ECO:0000256" key="1">
    <source>
        <dbReference type="ARBA" id="ARBA00000085"/>
    </source>
</evidence>
<dbReference type="Pfam" id="PF00512">
    <property type="entry name" value="HisKA"/>
    <property type="match status" value="1"/>
</dbReference>
<dbReference type="SMART" id="SM00387">
    <property type="entry name" value="HATPase_c"/>
    <property type="match status" value="1"/>
</dbReference>
<dbReference type="GO" id="GO:0000155">
    <property type="term" value="F:phosphorelay sensor kinase activity"/>
    <property type="evidence" value="ECO:0007669"/>
    <property type="project" value="InterPro"/>
</dbReference>
<dbReference type="SMART" id="SM00388">
    <property type="entry name" value="HisKA"/>
    <property type="match status" value="1"/>
</dbReference>
<keyword evidence="9" id="KW-0472">Membrane</keyword>
<evidence type="ECO:0000256" key="5">
    <source>
        <dbReference type="ARBA" id="ARBA00022741"/>
    </source>
</evidence>
<sequence length="469" mass="52830">VYRFSIQTKITLPFMLLFAVIIFAIPIITISLFNRKYDEQFSVETKEWLEAIVQTNYIYEPEKVKRAYRAEVVVFGQDGSIKSSTITNQTNSLSQLAAELKVHQIQKQLKGESGDEFMLKNVTVFSKPYKAIYYLQSDGRLYCLIRPIDKIAEAKRQAILLMIGVASSGVFLVICISYLIGNNLSKPISNLVAFTHRVANGNLDIQCELTTQDEIGNLTTSFNQMTTDLRNSRDELIQVERLAMAGKMAASFAHEIRNPLSSMRMLAQMLLRPSLTEETRHQSQQYILEEIERIDLIVKGLMDFAKPEKLIFSKCDLQCVLQEITNLMEANLQHHNISLTKDYDSSIEPVLLDYDKIKQVIINLLLNAIESQPSNGEIEISTKKHEGQVYICVSDNGIGISPSNLESVFEPFFTTKLEGTGLGLANSKRIIDQHGGKMRIESILGKGTQVTIEIPIESKTSQEENGKSS</sequence>
<dbReference type="Gene3D" id="1.10.287.130">
    <property type="match status" value="1"/>
</dbReference>
<dbReference type="PROSITE" id="PS50885">
    <property type="entry name" value="HAMP"/>
    <property type="match status" value="1"/>
</dbReference>
<evidence type="ECO:0000256" key="7">
    <source>
        <dbReference type="ARBA" id="ARBA00022840"/>
    </source>
</evidence>
<keyword evidence="3" id="KW-0597">Phosphoprotein</keyword>
<organism evidence="12">
    <name type="scientific">marine metagenome</name>
    <dbReference type="NCBI Taxonomy" id="408172"/>
    <lineage>
        <taxon>unclassified sequences</taxon>
        <taxon>metagenomes</taxon>
        <taxon>ecological metagenomes</taxon>
    </lineage>
</organism>
<keyword evidence="7" id="KW-0067">ATP-binding</keyword>
<dbReference type="EC" id="2.7.13.3" evidence="2"/>
<dbReference type="SUPFAM" id="SSF158472">
    <property type="entry name" value="HAMP domain-like"/>
    <property type="match status" value="1"/>
</dbReference>
<evidence type="ECO:0000259" key="10">
    <source>
        <dbReference type="PROSITE" id="PS50109"/>
    </source>
</evidence>
<dbReference type="InterPro" id="IPR005467">
    <property type="entry name" value="His_kinase_dom"/>
</dbReference>
<dbReference type="PROSITE" id="PS50109">
    <property type="entry name" value="HIS_KIN"/>
    <property type="match status" value="1"/>
</dbReference>
<dbReference type="Gene3D" id="6.10.340.10">
    <property type="match status" value="1"/>
</dbReference>
<dbReference type="InterPro" id="IPR003661">
    <property type="entry name" value="HisK_dim/P_dom"/>
</dbReference>
<dbReference type="InterPro" id="IPR036097">
    <property type="entry name" value="HisK_dim/P_sf"/>
</dbReference>
<dbReference type="GO" id="GO:0005524">
    <property type="term" value="F:ATP binding"/>
    <property type="evidence" value="ECO:0007669"/>
    <property type="project" value="UniProtKB-KW"/>
</dbReference>
<evidence type="ECO:0000256" key="3">
    <source>
        <dbReference type="ARBA" id="ARBA00022553"/>
    </source>
</evidence>
<dbReference type="GO" id="GO:0016020">
    <property type="term" value="C:membrane"/>
    <property type="evidence" value="ECO:0007669"/>
    <property type="project" value="InterPro"/>
</dbReference>
<dbReference type="CDD" id="cd06225">
    <property type="entry name" value="HAMP"/>
    <property type="match status" value="1"/>
</dbReference>
<dbReference type="InterPro" id="IPR004358">
    <property type="entry name" value="Sig_transdc_His_kin-like_C"/>
</dbReference>
<evidence type="ECO:0000256" key="2">
    <source>
        <dbReference type="ARBA" id="ARBA00012438"/>
    </source>
</evidence>
<dbReference type="PANTHER" id="PTHR43065">
    <property type="entry name" value="SENSOR HISTIDINE KINASE"/>
    <property type="match status" value="1"/>
</dbReference>
<keyword evidence="5" id="KW-0547">Nucleotide-binding</keyword>
<accession>A0A382E0S4</accession>
<dbReference type="InterPro" id="IPR003660">
    <property type="entry name" value="HAMP_dom"/>
</dbReference>
<dbReference type="InterPro" id="IPR003594">
    <property type="entry name" value="HATPase_dom"/>
</dbReference>
<evidence type="ECO:0000256" key="8">
    <source>
        <dbReference type="ARBA" id="ARBA00023012"/>
    </source>
</evidence>
<evidence type="ECO:0000256" key="4">
    <source>
        <dbReference type="ARBA" id="ARBA00022679"/>
    </source>
</evidence>
<dbReference type="InterPro" id="IPR036890">
    <property type="entry name" value="HATPase_C_sf"/>
</dbReference>
<keyword evidence="9" id="KW-0812">Transmembrane</keyword>
<dbReference type="SUPFAM" id="SSF55874">
    <property type="entry name" value="ATPase domain of HSP90 chaperone/DNA topoisomerase II/histidine kinase"/>
    <property type="match status" value="1"/>
</dbReference>
<name>A0A382E0S4_9ZZZZ</name>
<protein>
    <recommendedName>
        <fullName evidence="2">histidine kinase</fullName>
        <ecNumber evidence="2">2.7.13.3</ecNumber>
    </recommendedName>
</protein>
<dbReference type="SMART" id="SM00304">
    <property type="entry name" value="HAMP"/>
    <property type="match status" value="1"/>
</dbReference>
<dbReference type="AlphaFoldDB" id="A0A382E0S4"/>
<feature type="domain" description="Histidine kinase" evidence="10">
    <location>
        <begin position="251"/>
        <end position="458"/>
    </location>
</feature>
<evidence type="ECO:0000259" key="11">
    <source>
        <dbReference type="PROSITE" id="PS50885"/>
    </source>
</evidence>
<dbReference type="PANTHER" id="PTHR43065:SF10">
    <property type="entry name" value="PEROXIDE STRESS-ACTIVATED HISTIDINE KINASE MAK3"/>
    <property type="match status" value="1"/>
</dbReference>
<dbReference type="SUPFAM" id="SSF47384">
    <property type="entry name" value="Homodimeric domain of signal transducing histidine kinase"/>
    <property type="match status" value="1"/>
</dbReference>
<dbReference type="Gene3D" id="3.30.565.10">
    <property type="entry name" value="Histidine kinase-like ATPase, C-terminal domain"/>
    <property type="match status" value="1"/>
</dbReference>
<dbReference type="Pfam" id="PF02518">
    <property type="entry name" value="HATPase_c"/>
    <property type="match status" value="1"/>
</dbReference>
<keyword evidence="9" id="KW-1133">Transmembrane helix</keyword>
<evidence type="ECO:0000256" key="9">
    <source>
        <dbReference type="SAM" id="Phobius"/>
    </source>
</evidence>